<dbReference type="InterPro" id="IPR053772">
    <property type="entry name" value="At1g61320/At1g61330-like"/>
</dbReference>
<sequence length="519" mass="60267">MTKQEEAAISGFGWLPEDIIHRVLSFLCKDDKQKTRGLSKQWFNAYVTYPKLCFYGKNKQHFDNTLSRHMFGGTPLPYQLEITLDFNHDDDDTARILDKWLKIAVENGVKELNIRLRHLYPSGYIVPDYILGSKSLKMLSLFNCEFPDKLTSWILCKNIHTLVLLEVSIKDDIFSSMLMSCPLIEYLRVEICPNLNKVELINVPCLKELHITGHFIRPEPIFPLKYQPYFVEPQPQRVHQNLRSLRFEKVILREAFFHNFANKFPHLKSLVIRSCDGFARMKLTSYSLANLEFESHFLQEQKLEINAPNLTSFCLAPFNIFPKVSFIAVSPRIKSSVSLCFNFPIIGESWNPRLNEMLSNLAPSKISLDITLGIKKSFSLEEEEDKWLEPSINALCDLFFACGPETINLNWERNERALHIVNGVQNKLVEMHNQNLIMDFRRFVFHANGKKCQKQPLDSTDFSDVECKDCKGWKEIRFDIGWNLHCCSGQTGDEPTNKRFHDSSKKTEDDEPTNKRLRG</sequence>
<organism evidence="3 4">
    <name type="scientific">Oldenlandia corymbosa var. corymbosa</name>
    <dbReference type="NCBI Taxonomy" id="529605"/>
    <lineage>
        <taxon>Eukaryota</taxon>
        <taxon>Viridiplantae</taxon>
        <taxon>Streptophyta</taxon>
        <taxon>Embryophyta</taxon>
        <taxon>Tracheophyta</taxon>
        <taxon>Spermatophyta</taxon>
        <taxon>Magnoliopsida</taxon>
        <taxon>eudicotyledons</taxon>
        <taxon>Gunneridae</taxon>
        <taxon>Pentapetalae</taxon>
        <taxon>asterids</taxon>
        <taxon>lamiids</taxon>
        <taxon>Gentianales</taxon>
        <taxon>Rubiaceae</taxon>
        <taxon>Rubioideae</taxon>
        <taxon>Spermacoceae</taxon>
        <taxon>Hedyotis-Oldenlandia complex</taxon>
        <taxon>Oldenlandia</taxon>
    </lineage>
</organism>
<dbReference type="Proteomes" id="UP001161247">
    <property type="component" value="Chromosome 9"/>
</dbReference>
<dbReference type="InterPro" id="IPR032675">
    <property type="entry name" value="LRR_dom_sf"/>
</dbReference>
<feature type="compositionally biased region" description="Basic and acidic residues" evidence="1">
    <location>
        <begin position="495"/>
        <end position="519"/>
    </location>
</feature>
<dbReference type="Pfam" id="PF23622">
    <property type="entry name" value="LRR_At1g61320_AtMIF1"/>
    <property type="match status" value="1"/>
</dbReference>
<proteinExistence type="predicted"/>
<protein>
    <submittedName>
        <fullName evidence="3">OLC1v1020284C1</fullName>
    </submittedName>
</protein>
<keyword evidence="4" id="KW-1185">Reference proteome</keyword>
<dbReference type="Gene3D" id="3.80.10.10">
    <property type="entry name" value="Ribonuclease Inhibitor"/>
    <property type="match status" value="1"/>
</dbReference>
<dbReference type="PANTHER" id="PTHR34145">
    <property type="entry name" value="OS02G0105600 PROTEIN"/>
    <property type="match status" value="1"/>
</dbReference>
<dbReference type="SUPFAM" id="SSF52047">
    <property type="entry name" value="RNI-like"/>
    <property type="match status" value="1"/>
</dbReference>
<evidence type="ECO:0000313" key="3">
    <source>
        <dbReference type="EMBL" id="CAI9118686.1"/>
    </source>
</evidence>
<name>A0AAV1EG19_OLDCO</name>
<feature type="domain" description="At1g61320/AtMIF1 LRR" evidence="2">
    <location>
        <begin position="82"/>
        <end position="210"/>
    </location>
</feature>
<dbReference type="SUPFAM" id="SSF81383">
    <property type="entry name" value="F-box domain"/>
    <property type="match status" value="1"/>
</dbReference>
<evidence type="ECO:0000313" key="4">
    <source>
        <dbReference type="Proteomes" id="UP001161247"/>
    </source>
</evidence>
<evidence type="ECO:0000256" key="1">
    <source>
        <dbReference type="SAM" id="MobiDB-lite"/>
    </source>
</evidence>
<dbReference type="EMBL" id="OX459126">
    <property type="protein sequence ID" value="CAI9118686.1"/>
    <property type="molecule type" value="Genomic_DNA"/>
</dbReference>
<reference evidence="3" key="1">
    <citation type="submission" date="2023-03" db="EMBL/GenBank/DDBJ databases">
        <authorList>
            <person name="Julca I."/>
        </authorList>
    </citation>
    <scope>NUCLEOTIDE SEQUENCE</scope>
</reference>
<dbReference type="InterPro" id="IPR036047">
    <property type="entry name" value="F-box-like_dom_sf"/>
</dbReference>
<dbReference type="PANTHER" id="PTHR34145:SF28">
    <property type="entry name" value="F-BOX DOMAIN-CONTAINING PROTEIN"/>
    <property type="match status" value="1"/>
</dbReference>
<feature type="region of interest" description="Disordered" evidence="1">
    <location>
        <begin position="491"/>
        <end position="519"/>
    </location>
</feature>
<dbReference type="InterPro" id="IPR055357">
    <property type="entry name" value="LRR_At1g61320_AtMIF1"/>
</dbReference>
<gene>
    <name evidence="3" type="ORF">OLC1_LOCUS24496</name>
</gene>
<accession>A0AAV1EG19</accession>
<dbReference type="AlphaFoldDB" id="A0AAV1EG19"/>
<evidence type="ECO:0000259" key="2">
    <source>
        <dbReference type="Pfam" id="PF23622"/>
    </source>
</evidence>